<dbReference type="Proteomes" id="UP001516023">
    <property type="component" value="Unassembled WGS sequence"/>
</dbReference>
<proteinExistence type="inferred from homology"/>
<dbReference type="EC" id="3.4.21.-" evidence="6"/>
<evidence type="ECO:0000256" key="1">
    <source>
        <dbReference type="ARBA" id="ARBA00000677"/>
    </source>
</evidence>
<evidence type="ECO:0000256" key="7">
    <source>
        <dbReference type="SAM" id="MobiDB-lite"/>
    </source>
</evidence>
<organism evidence="9 10">
    <name type="scientific">Cyclotella cryptica</name>
    <dbReference type="NCBI Taxonomy" id="29204"/>
    <lineage>
        <taxon>Eukaryota</taxon>
        <taxon>Sar</taxon>
        <taxon>Stramenopiles</taxon>
        <taxon>Ochrophyta</taxon>
        <taxon>Bacillariophyta</taxon>
        <taxon>Coscinodiscophyceae</taxon>
        <taxon>Thalassiosirophycidae</taxon>
        <taxon>Stephanodiscales</taxon>
        <taxon>Stephanodiscaceae</taxon>
        <taxon>Cyclotella</taxon>
    </lineage>
</organism>
<keyword evidence="6" id="KW-0472">Membrane</keyword>
<evidence type="ECO:0000256" key="3">
    <source>
        <dbReference type="ARBA" id="ARBA00022670"/>
    </source>
</evidence>
<dbReference type="PRINTS" id="PR00727">
    <property type="entry name" value="LEADERPTASE"/>
</dbReference>
<comment type="caution">
    <text evidence="9">The sequence shown here is derived from an EMBL/GenBank/DDBJ whole genome shotgun (WGS) entry which is preliminary data.</text>
</comment>
<gene>
    <name evidence="9" type="ORF">HJC23_007069</name>
</gene>
<keyword evidence="4 6" id="KW-0378">Hydrolase</keyword>
<dbReference type="NCBIfam" id="TIGR02227">
    <property type="entry name" value="sigpep_I_bact"/>
    <property type="match status" value="1"/>
</dbReference>
<feature type="active site" evidence="5">
    <location>
        <position position="188"/>
    </location>
</feature>
<dbReference type="InterPro" id="IPR019533">
    <property type="entry name" value="Peptidase_S26"/>
</dbReference>
<comment type="similarity">
    <text evidence="2 6">Belongs to the peptidase S26 family.</text>
</comment>
<dbReference type="InterPro" id="IPR019758">
    <property type="entry name" value="Pept_S26A_signal_pept_1_CS"/>
</dbReference>
<evidence type="ECO:0000313" key="9">
    <source>
        <dbReference type="EMBL" id="KAL3784613.1"/>
    </source>
</evidence>
<keyword evidence="3 6" id="KW-0645">Protease</keyword>
<sequence length="333" mass="37475">MRHRRSSFVFQLPDSVRARPLATPSSFQPPRNWLYLAQHTTKMLIKASVATRAAIAALTLMTACSVNAFCPQRTIVSPVASRGNANSISISTHTTAHLRVEQGVRMWSNKDRSESVEDPNPGGLNQWKDDEDKNNQRSFGELGFFEQVREWFGSDEGKEDIKTYTVSLAFALLLRLLIIEPRYIPSLSMFPTFEVGDQLAVEKVTKRIRPFKRNEVVVFNPPQKFRELVGDSSRKAKEALIKRIVAVEGDRVEVMGGKLFVNGVQQDEPFTAEDAEYEFGPVIVPPGDVLVLGDNRNHSLDGHIWGFLPAENVIGRAVFVYWPPWRIGTTGMF</sequence>
<comment type="catalytic activity">
    <reaction evidence="1">
        <text>Cleavage of hydrophobic, N-terminal signal or leader sequences from secreted and periplasmic proteins.</text>
        <dbReference type="EC" id="3.4.21.89"/>
    </reaction>
</comment>
<dbReference type="InterPro" id="IPR019756">
    <property type="entry name" value="Pept_S26A_signal_pept_1_Ser-AS"/>
</dbReference>
<evidence type="ECO:0000256" key="5">
    <source>
        <dbReference type="PIRSR" id="PIRSR600223-1"/>
    </source>
</evidence>
<dbReference type="PROSITE" id="PS00761">
    <property type="entry name" value="SPASE_I_3"/>
    <property type="match status" value="1"/>
</dbReference>
<evidence type="ECO:0000313" key="10">
    <source>
        <dbReference type="Proteomes" id="UP001516023"/>
    </source>
</evidence>
<evidence type="ECO:0000256" key="2">
    <source>
        <dbReference type="ARBA" id="ARBA00009370"/>
    </source>
</evidence>
<evidence type="ECO:0000256" key="6">
    <source>
        <dbReference type="RuleBase" id="RU362041"/>
    </source>
</evidence>
<feature type="domain" description="Peptidase S26" evidence="8">
    <location>
        <begin position="161"/>
        <end position="322"/>
    </location>
</feature>
<dbReference type="Gene3D" id="2.10.109.10">
    <property type="entry name" value="Umud Fragment, subunit A"/>
    <property type="match status" value="1"/>
</dbReference>
<name>A0ABD3P953_9STRA</name>
<protein>
    <recommendedName>
        <fullName evidence="6">Mitochondrial inner membrane protease subunit</fullName>
        <ecNumber evidence="6">3.4.21.-</ecNumber>
    </recommendedName>
</protein>
<dbReference type="GO" id="GO:0009003">
    <property type="term" value="F:signal peptidase activity"/>
    <property type="evidence" value="ECO:0007669"/>
    <property type="project" value="UniProtKB-EC"/>
</dbReference>
<dbReference type="EMBL" id="JABMIG020000232">
    <property type="protein sequence ID" value="KAL3784613.1"/>
    <property type="molecule type" value="Genomic_DNA"/>
</dbReference>
<dbReference type="GO" id="GO:0006508">
    <property type="term" value="P:proteolysis"/>
    <property type="evidence" value="ECO:0007669"/>
    <property type="project" value="UniProtKB-KW"/>
</dbReference>
<dbReference type="CDD" id="cd06530">
    <property type="entry name" value="S26_SPase_I"/>
    <property type="match status" value="1"/>
</dbReference>
<feature type="region of interest" description="Disordered" evidence="7">
    <location>
        <begin position="109"/>
        <end position="132"/>
    </location>
</feature>
<dbReference type="SUPFAM" id="SSF51306">
    <property type="entry name" value="LexA/Signal peptidase"/>
    <property type="match status" value="1"/>
</dbReference>
<dbReference type="Pfam" id="PF10502">
    <property type="entry name" value="Peptidase_S26"/>
    <property type="match status" value="1"/>
</dbReference>
<dbReference type="GO" id="GO:0005743">
    <property type="term" value="C:mitochondrial inner membrane"/>
    <property type="evidence" value="ECO:0007669"/>
    <property type="project" value="UniProtKB-SubCell"/>
</dbReference>
<comment type="subcellular location">
    <subcellularLocation>
        <location evidence="6">Mitochondrion inner membrane</location>
    </subcellularLocation>
</comment>
<keyword evidence="6" id="KW-0496">Mitochondrion</keyword>
<dbReference type="InterPro" id="IPR000223">
    <property type="entry name" value="Pept_S26A_signal_pept_1"/>
</dbReference>
<dbReference type="InterPro" id="IPR036286">
    <property type="entry name" value="LexA/Signal_pep-like_sf"/>
</dbReference>
<keyword evidence="10" id="KW-1185">Reference proteome</keyword>
<dbReference type="AlphaFoldDB" id="A0ABD3P953"/>
<dbReference type="PROSITE" id="PS00501">
    <property type="entry name" value="SPASE_I_1"/>
    <property type="match status" value="1"/>
</dbReference>
<evidence type="ECO:0000256" key="4">
    <source>
        <dbReference type="ARBA" id="ARBA00022801"/>
    </source>
</evidence>
<accession>A0ABD3P953</accession>
<keyword evidence="6" id="KW-0999">Mitochondrion inner membrane</keyword>
<dbReference type="PANTHER" id="PTHR43390:SF1">
    <property type="entry name" value="CHLOROPLAST PROCESSING PEPTIDASE"/>
    <property type="match status" value="1"/>
</dbReference>
<feature type="active site" evidence="5">
    <location>
        <position position="242"/>
    </location>
</feature>
<evidence type="ECO:0000259" key="8">
    <source>
        <dbReference type="Pfam" id="PF10502"/>
    </source>
</evidence>
<reference evidence="9 10" key="1">
    <citation type="journal article" date="2020" name="G3 (Bethesda)">
        <title>Improved Reference Genome for Cyclotella cryptica CCMP332, a Model for Cell Wall Morphogenesis, Salinity Adaptation, and Lipid Production in Diatoms (Bacillariophyta).</title>
        <authorList>
            <person name="Roberts W.R."/>
            <person name="Downey K.M."/>
            <person name="Ruck E.C."/>
            <person name="Traller J.C."/>
            <person name="Alverson A.J."/>
        </authorList>
    </citation>
    <scope>NUCLEOTIDE SEQUENCE [LARGE SCALE GENOMIC DNA]</scope>
    <source>
        <strain evidence="9 10">CCMP332</strain>
    </source>
</reference>
<dbReference type="PANTHER" id="PTHR43390">
    <property type="entry name" value="SIGNAL PEPTIDASE I"/>
    <property type="match status" value="1"/>
</dbReference>